<dbReference type="InterPro" id="IPR000531">
    <property type="entry name" value="Beta-barrel_TonB"/>
</dbReference>
<keyword evidence="2" id="KW-0813">Transport</keyword>
<evidence type="ECO:0000313" key="12">
    <source>
        <dbReference type="Proteomes" id="UP000614272"/>
    </source>
</evidence>
<evidence type="ECO:0000256" key="6">
    <source>
        <dbReference type="ARBA" id="ARBA00023136"/>
    </source>
</evidence>
<sequence>MALSPGASAQQQQPGSPLQQIEKVLVMGEVMASPNQIVTDPKKPRQPLPAHDGADYLKTIAGFSIVRKGGASGDPVFRGMAASRLNIITDGNMLLGGCSSRMDPPTAYISPQSFDRIRVIKGPQSVLNLPANATVLFEKDQYQLSEAGVQGDISMTLAEFNRKELNADLTSGNQNGYLRMSLSNASASNYQDGNGNPVNSAYDRWSAAAELAWTPGPDTLLMLSLGRSDGESAYADRAMDGSMFDRRHISIKARQDDLNDWLSRIEGQLYFNHIDHLMDNFSLRNFTPNAMMPFPAAMNPDRYTRGGKIQLDLEPAINWQVRLGLDNSQNVHRNRMSMNQLMMPWQDMLRVEDGRFDQWGIYAEIDYAILANLSLFGGLRADRWEAQDQRTMLRKNQQLSIDNPSFGERRQDTLTSGFVRIEQTHNQHTWYLGAGRAARFPDYWELLGNARSGEDSPSAFFTSPEVTHQLDIGWLYQTDFTRVSVSAYLSDVTDFILLEKQQAMLPEQVRNIDAHTWGGEVSAELSLTEKLTLETSLAVSRGTNDSDNLPLAQQPPLEFRISAAYQLQNWHLSGLWRLVDQQSRFAAGQGTIAGLDSSASAGFGVLSVNALYRPSDKWLLSLGIDNLLDKTYQEYLSKTAASVPGFVADDRISEPGRTAWAKLDYRF</sequence>
<dbReference type="InterPro" id="IPR039426">
    <property type="entry name" value="TonB-dep_rcpt-like"/>
</dbReference>
<protein>
    <submittedName>
        <fullName evidence="11">Copper transporter porin</fullName>
    </submittedName>
</protein>
<evidence type="ECO:0000256" key="7">
    <source>
        <dbReference type="ARBA" id="ARBA00023237"/>
    </source>
</evidence>
<keyword evidence="7" id="KW-0998">Cell outer membrane</keyword>
<evidence type="ECO:0000256" key="3">
    <source>
        <dbReference type="ARBA" id="ARBA00022452"/>
    </source>
</evidence>
<keyword evidence="5 8" id="KW-0798">TonB box</keyword>
<keyword evidence="3" id="KW-1134">Transmembrane beta strand</keyword>
<feature type="domain" description="TonB-dependent receptor-like beta-barrel" evidence="9">
    <location>
        <begin position="187"/>
        <end position="627"/>
    </location>
</feature>
<comment type="similarity">
    <text evidence="8">Belongs to the TonB-dependent receptor family.</text>
</comment>
<dbReference type="Proteomes" id="UP000614272">
    <property type="component" value="Unassembled WGS sequence"/>
</dbReference>
<keyword evidence="4" id="KW-0812">Transmembrane</keyword>
<dbReference type="InterPro" id="IPR012910">
    <property type="entry name" value="Plug_dom"/>
</dbReference>
<reference evidence="12" key="1">
    <citation type="journal article" date="2019" name="Int. J. Syst. Evol. Microbiol.">
        <title>The Global Catalogue of Microorganisms (GCM) 10K type strain sequencing project: providing services to taxonomists for standard genome sequencing and annotation.</title>
        <authorList>
            <consortium name="The Broad Institute Genomics Platform"/>
            <consortium name="The Broad Institute Genome Sequencing Center for Infectious Disease"/>
            <person name="Wu L."/>
            <person name="Ma J."/>
        </authorList>
    </citation>
    <scope>NUCLEOTIDE SEQUENCE [LARGE SCALE GENOMIC DNA]</scope>
    <source>
        <strain evidence="12">CGMCC 1.12923</strain>
    </source>
</reference>
<name>A0ABQ1R1W9_9ALTE</name>
<evidence type="ECO:0000259" key="10">
    <source>
        <dbReference type="Pfam" id="PF07715"/>
    </source>
</evidence>
<feature type="domain" description="TonB-dependent receptor plug" evidence="10">
    <location>
        <begin position="49"/>
        <end position="127"/>
    </location>
</feature>
<gene>
    <name evidence="11" type="primary">oprC</name>
    <name evidence="11" type="ORF">GCM10011357_08530</name>
</gene>
<dbReference type="Gene3D" id="2.40.170.20">
    <property type="entry name" value="TonB-dependent receptor, beta-barrel domain"/>
    <property type="match status" value="1"/>
</dbReference>
<evidence type="ECO:0000256" key="8">
    <source>
        <dbReference type="RuleBase" id="RU003357"/>
    </source>
</evidence>
<evidence type="ECO:0000256" key="5">
    <source>
        <dbReference type="ARBA" id="ARBA00023077"/>
    </source>
</evidence>
<dbReference type="Gene3D" id="2.170.130.10">
    <property type="entry name" value="TonB-dependent receptor, plug domain"/>
    <property type="match status" value="1"/>
</dbReference>
<keyword evidence="6 8" id="KW-0472">Membrane</keyword>
<dbReference type="Pfam" id="PF00593">
    <property type="entry name" value="TonB_dep_Rec_b-barrel"/>
    <property type="match status" value="1"/>
</dbReference>
<dbReference type="PANTHER" id="PTHR30069">
    <property type="entry name" value="TONB-DEPENDENT OUTER MEMBRANE RECEPTOR"/>
    <property type="match status" value="1"/>
</dbReference>
<dbReference type="NCBIfam" id="TIGR01778">
    <property type="entry name" value="TonB-copper"/>
    <property type="match status" value="1"/>
</dbReference>
<dbReference type="InterPro" id="IPR037066">
    <property type="entry name" value="Plug_dom_sf"/>
</dbReference>
<evidence type="ECO:0000256" key="2">
    <source>
        <dbReference type="ARBA" id="ARBA00022448"/>
    </source>
</evidence>
<dbReference type="InterPro" id="IPR036942">
    <property type="entry name" value="Beta-barrel_TonB_sf"/>
</dbReference>
<comment type="caution">
    <text evidence="11">The sequence shown here is derived from an EMBL/GenBank/DDBJ whole genome shotgun (WGS) entry which is preliminary data.</text>
</comment>
<organism evidence="11 12">
    <name type="scientific">Lacimicrobium alkaliphilum</name>
    <dbReference type="NCBI Taxonomy" id="1526571"/>
    <lineage>
        <taxon>Bacteria</taxon>
        <taxon>Pseudomonadati</taxon>
        <taxon>Pseudomonadota</taxon>
        <taxon>Gammaproteobacteria</taxon>
        <taxon>Alteromonadales</taxon>
        <taxon>Alteromonadaceae</taxon>
        <taxon>Lacimicrobium</taxon>
    </lineage>
</organism>
<keyword evidence="12" id="KW-1185">Reference proteome</keyword>
<dbReference type="CDD" id="cd01347">
    <property type="entry name" value="ligand_gated_channel"/>
    <property type="match status" value="1"/>
</dbReference>
<dbReference type="SUPFAM" id="SSF56935">
    <property type="entry name" value="Porins"/>
    <property type="match status" value="1"/>
</dbReference>
<evidence type="ECO:0000259" key="9">
    <source>
        <dbReference type="Pfam" id="PF00593"/>
    </source>
</evidence>
<proteinExistence type="inferred from homology"/>
<comment type="subcellular location">
    <subcellularLocation>
        <location evidence="1">Cell outer membrane</location>
        <topology evidence="1">Multi-pass membrane protein</topology>
    </subcellularLocation>
</comment>
<dbReference type="Pfam" id="PF07715">
    <property type="entry name" value="Plug"/>
    <property type="match status" value="1"/>
</dbReference>
<evidence type="ECO:0000256" key="1">
    <source>
        <dbReference type="ARBA" id="ARBA00004571"/>
    </source>
</evidence>
<dbReference type="EMBL" id="BMGJ01000002">
    <property type="protein sequence ID" value="GGD55132.1"/>
    <property type="molecule type" value="Genomic_DNA"/>
</dbReference>
<evidence type="ECO:0000256" key="4">
    <source>
        <dbReference type="ARBA" id="ARBA00022692"/>
    </source>
</evidence>
<evidence type="ECO:0000313" key="11">
    <source>
        <dbReference type="EMBL" id="GGD55132.1"/>
    </source>
</evidence>
<dbReference type="InterPro" id="IPR010100">
    <property type="entry name" value="TonB-dep_Cu_rcpt"/>
</dbReference>
<accession>A0ABQ1R1W9</accession>
<dbReference type="PANTHER" id="PTHR30069:SF49">
    <property type="entry name" value="OUTER MEMBRANE PROTEIN C"/>
    <property type="match status" value="1"/>
</dbReference>